<feature type="region of interest" description="Disordered" evidence="1">
    <location>
        <begin position="1"/>
        <end position="25"/>
    </location>
</feature>
<feature type="region of interest" description="Disordered" evidence="1">
    <location>
        <begin position="57"/>
        <end position="78"/>
    </location>
</feature>
<dbReference type="AlphaFoldDB" id="A0AAD3TGD7"/>
<reference evidence="2" key="1">
    <citation type="submission" date="2023-05" db="EMBL/GenBank/DDBJ databases">
        <title>Nepenthes gracilis genome sequencing.</title>
        <authorList>
            <person name="Fukushima K."/>
        </authorList>
    </citation>
    <scope>NUCLEOTIDE SEQUENCE</scope>
    <source>
        <strain evidence="2">SING2019-196</strain>
    </source>
</reference>
<protein>
    <submittedName>
        <fullName evidence="2">Uncharacterized protein</fullName>
    </submittedName>
</protein>
<evidence type="ECO:0000313" key="2">
    <source>
        <dbReference type="EMBL" id="GMH28142.1"/>
    </source>
</evidence>
<dbReference type="Proteomes" id="UP001279734">
    <property type="component" value="Unassembled WGS sequence"/>
</dbReference>
<dbReference type="EMBL" id="BSYO01000034">
    <property type="protein sequence ID" value="GMH28142.1"/>
    <property type="molecule type" value="Genomic_DNA"/>
</dbReference>
<name>A0AAD3TGD7_NEPGR</name>
<evidence type="ECO:0000256" key="1">
    <source>
        <dbReference type="SAM" id="MobiDB-lite"/>
    </source>
</evidence>
<gene>
    <name evidence="2" type="ORF">Nepgr_029985</name>
</gene>
<comment type="caution">
    <text evidence="2">The sequence shown here is derived from an EMBL/GenBank/DDBJ whole genome shotgun (WGS) entry which is preliminary data.</text>
</comment>
<sequence>METLESPVELPAESEKPAMELSSALDEPATRELFKAVDISAELAEEIVAEALAERIEEAIAPNPPPSDPRSQSRPARK</sequence>
<keyword evidence="3" id="KW-1185">Reference proteome</keyword>
<organism evidence="2 3">
    <name type="scientific">Nepenthes gracilis</name>
    <name type="common">Slender pitcher plant</name>
    <dbReference type="NCBI Taxonomy" id="150966"/>
    <lineage>
        <taxon>Eukaryota</taxon>
        <taxon>Viridiplantae</taxon>
        <taxon>Streptophyta</taxon>
        <taxon>Embryophyta</taxon>
        <taxon>Tracheophyta</taxon>
        <taxon>Spermatophyta</taxon>
        <taxon>Magnoliopsida</taxon>
        <taxon>eudicotyledons</taxon>
        <taxon>Gunneridae</taxon>
        <taxon>Pentapetalae</taxon>
        <taxon>Caryophyllales</taxon>
        <taxon>Nepenthaceae</taxon>
        <taxon>Nepenthes</taxon>
    </lineage>
</organism>
<proteinExistence type="predicted"/>
<accession>A0AAD3TGD7</accession>
<feature type="compositionally biased region" description="Low complexity" evidence="1">
    <location>
        <begin position="69"/>
        <end position="78"/>
    </location>
</feature>
<evidence type="ECO:0000313" key="3">
    <source>
        <dbReference type="Proteomes" id="UP001279734"/>
    </source>
</evidence>